<dbReference type="InterPro" id="IPR018799">
    <property type="entry name" value="TRAF3IP1"/>
</dbReference>
<gene>
    <name evidence="2" type="ORF">DUNSADRAFT_10797</name>
</gene>
<evidence type="ECO:0000313" key="2">
    <source>
        <dbReference type="EMBL" id="KAF5843622.1"/>
    </source>
</evidence>
<dbReference type="EMBL" id="MU069439">
    <property type="protein sequence ID" value="KAF5843622.1"/>
    <property type="molecule type" value="Genomic_DNA"/>
</dbReference>
<name>A0ABQ7H9U2_DUNSA</name>
<protein>
    <submittedName>
        <fullName evidence="2">Microtubule-binding protein MIP-T3-domain-containing protein</fullName>
    </submittedName>
</protein>
<sequence length="198" mass="21724">LIHACTPPLPGANKCAEYDSLIPVSLWYCPVHSGEQGVLVRDIKEAEENLKKAGADAAHAAGAEEEARGQGIILKRMGNKAGGGVTQVKDLGVIREMVQKLCQRSHPLAKSMDYLQEDLENMGKEFRFWQTERRVFADKLADEERLAGDPKGGENIGADLDSQIRQVRERTLGLKAQVMRNDETVAKLLQMAVSGTGR</sequence>
<dbReference type="InterPro" id="IPR041476">
    <property type="entry name" value="TRAF3IP1_C"/>
</dbReference>
<comment type="caution">
    <text evidence="2">The sequence shown here is derived from an EMBL/GenBank/DDBJ whole genome shotgun (WGS) entry which is preliminary data.</text>
</comment>
<organism evidence="2 3">
    <name type="scientific">Dunaliella salina</name>
    <name type="common">Green alga</name>
    <name type="synonym">Protococcus salinus</name>
    <dbReference type="NCBI Taxonomy" id="3046"/>
    <lineage>
        <taxon>Eukaryota</taxon>
        <taxon>Viridiplantae</taxon>
        <taxon>Chlorophyta</taxon>
        <taxon>core chlorophytes</taxon>
        <taxon>Chlorophyceae</taxon>
        <taxon>CS clade</taxon>
        <taxon>Chlamydomonadales</taxon>
        <taxon>Dunaliellaceae</taxon>
        <taxon>Dunaliella</taxon>
    </lineage>
</organism>
<accession>A0ABQ7H9U2</accession>
<evidence type="ECO:0000313" key="3">
    <source>
        <dbReference type="Proteomes" id="UP000815325"/>
    </source>
</evidence>
<feature type="domain" description="TRAF3-interacting protein 1 C-terminal" evidence="1">
    <location>
        <begin position="35"/>
        <end position="191"/>
    </location>
</feature>
<evidence type="ECO:0000259" key="1">
    <source>
        <dbReference type="Pfam" id="PF17749"/>
    </source>
</evidence>
<dbReference type="Pfam" id="PF17749">
    <property type="entry name" value="MIP-T3_C"/>
    <property type="match status" value="1"/>
</dbReference>
<keyword evidence="3" id="KW-1185">Reference proteome</keyword>
<dbReference type="Proteomes" id="UP000815325">
    <property type="component" value="Unassembled WGS sequence"/>
</dbReference>
<dbReference type="PANTHER" id="PTHR31363:SF0">
    <property type="entry name" value="TRAF3-INTERACTING PROTEIN 1"/>
    <property type="match status" value="1"/>
</dbReference>
<reference evidence="2" key="1">
    <citation type="submission" date="2017-08" db="EMBL/GenBank/DDBJ databases">
        <authorList>
            <person name="Polle J.E."/>
            <person name="Barry K."/>
            <person name="Cushman J."/>
            <person name="Schmutz J."/>
            <person name="Tran D."/>
            <person name="Hathwaick L.T."/>
            <person name="Yim W.C."/>
            <person name="Jenkins J."/>
            <person name="Mckie-Krisberg Z.M."/>
            <person name="Prochnik S."/>
            <person name="Lindquist E."/>
            <person name="Dockter R.B."/>
            <person name="Adam C."/>
            <person name="Molina H."/>
            <person name="Bunkerborg J."/>
            <person name="Jin E."/>
            <person name="Buchheim M."/>
            <person name="Magnuson J."/>
        </authorList>
    </citation>
    <scope>NUCLEOTIDE SEQUENCE</scope>
    <source>
        <strain evidence="2">CCAP 19/18</strain>
    </source>
</reference>
<proteinExistence type="predicted"/>
<dbReference type="PANTHER" id="PTHR31363">
    <property type="entry name" value="TRAF3-INTERACTING PROTEIN 1"/>
    <property type="match status" value="1"/>
</dbReference>
<feature type="non-terminal residue" evidence="2">
    <location>
        <position position="1"/>
    </location>
</feature>